<organism evidence="2 3">
    <name type="scientific">Fundicoccus culcitae</name>
    <dbReference type="NCBI Taxonomy" id="2969821"/>
    <lineage>
        <taxon>Bacteria</taxon>
        <taxon>Bacillati</taxon>
        <taxon>Bacillota</taxon>
        <taxon>Bacilli</taxon>
        <taxon>Lactobacillales</taxon>
        <taxon>Aerococcaceae</taxon>
        <taxon>Fundicoccus</taxon>
    </lineage>
</organism>
<keyword evidence="3" id="KW-1185">Reference proteome</keyword>
<reference evidence="2 3" key="1">
    <citation type="submission" date="2022-08" db="EMBL/GenBank/DDBJ databases">
        <title>Aerococcaceae sp. nov isolated from spoiled eye mask.</title>
        <authorList>
            <person name="Zhou G."/>
            <person name="Xie X.-B."/>
            <person name="Shi Q.-S."/>
            <person name="Wang Y.-S."/>
            <person name="Wen X."/>
            <person name="Peng H."/>
            <person name="Yang X.-J."/>
            <person name="Tao H.-B."/>
            <person name="Huang X.-M."/>
        </authorList>
    </citation>
    <scope>NUCLEOTIDE SEQUENCE [LARGE SCALE GENOMIC DNA]</scope>
    <source>
        <strain evidence="3">DM20194951</strain>
    </source>
</reference>
<dbReference type="Proteomes" id="UP001315967">
    <property type="component" value="Chromosome"/>
</dbReference>
<dbReference type="InterPro" id="IPR021450">
    <property type="entry name" value="DUF3100"/>
</dbReference>
<feature type="transmembrane region" description="Helical" evidence="1">
    <location>
        <begin position="165"/>
        <end position="186"/>
    </location>
</feature>
<feature type="transmembrane region" description="Helical" evidence="1">
    <location>
        <begin position="38"/>
        <end position="57"/>
    </location>
</feature>
<dbReference type="RefSeq" id="WP_313792327.1">
    <property type="nucleotide sequence ID" value="NZ_CP102453.1"/>
</dbReference>
<feature type="transmembrane region" description="Helical" evidence="1">
    <location>
        <begin position="226"/>
        <end position="248"/>
    </location>
</feature>
<evidence type="ECO:0000313" key="3">
    <source>
        <dbReference type="Proteomes" id="UP001315967"/>
    </source>
</evidence>
<keyword evidence="1" id="KW-0472">Membrane</keyword>
<keyword evidence="1" id="KW-0812">Transmembrane</keyword>
<feature type="transmembrane region" description="Helical" evidence="1">
    <location>
        <begin position="100"/>
        <end position="125"/>
    </location>
</feature>
<dbReference type="Pfam" id="PF11299">
    <property type="entry name" value="DUF3100"/>
    <property type="match status" value="1"/>
</dbReference>
<evidence type="ECO:0000313" key="2">
    <source>
        <dbReference type="EMBL" id="UUX32826.1"/>
    </source>
</evidence>
<feature type="transmembrane region" description="Helical" evidence="1">
    <location>
        <begin position="69"/>
        <end position="88"/>
    </location>
</feature>
<accession>A0ABY5P285</accession>
<name>A0ABY5P285_9LACT</name>
<feature type="transmembrane region" description="Helical" evidence="1">
    <location>
        <begin position="12"/>
        <end position="32"/>
    </location>
</feature>
<protein>
    <submittedName>
        <fullName evidence="2">DUF3100 domain-containing protein</fullName>
    </submittedName>
</protein>
<proteinExistence type="predicted"/>
<gene>
    <name evidence="2" type="ORF">NRE15_07810</name>
</gene>
<sequence>MVERQAIWKDYKLHIMVLIVTVIAELIGSQSIRLGRFSFTLAPLIFSMLMMTIFYLIPQQKIITEKNAGNAAQMMALAGGLLIAKLGVSSGAAIEEVLSAGIAVTLQNLGEGFSFVFALPLAMAFGMQREAVGMTFGVSREANVALISEKYGAESAEFRGVMTNYIVGTIFGVVAVSFLMSVLAEIQFISPISLSLATGIGSASMMVGGLGTLIDRFPEMATELEAYAAISNLVSSVINIYTALFIGLPLTERAYNWMDNIRTKRGAQK</sequence>
<feature type="transmembrane region" description="Helical" evidence="1">
    <location>
        <begin position="192"/>
        <end position="214"/>
    </location>
</feature>
<dbReference type="EMBL" id="CP102453">
    <property type="protein sequence ID" value="UUX32826.1"/>
    <property type="molecule type" value="Genomic_DNA"/>
</dbReference>
<evidence type="ECO:0000256" key="1">
    <source>
        <dbReference type="SAM" id="Phobius"/>
    </source>
</evidence>
<keyword evidence="1" id="KW-1133">Transmembrane helix</keyword>